<feature type="domain" description="Saccharopine dehydrogenase-like C-terminal" evidence="2">
    <location>
        <begin position="138"/>
        <end position="385"/>
    </location>
</feature>
<gene>
    <name evidence="3" type="ORF">PEPS_17110</name>
</gene>
<dbReference type="SUPFAM" id="SSF51735">
    <property type="entry name" value="NAD(P)-binding Rossmann-fold domains"/>
    <property type="match status" value="1"/>
</dbReference>
<dbReference type="Gene3D" id="3.30.360.10">
    <property type="entry name" value="Dihydrodipicolinate Reductase, domain 2"/>
    <property type="match status" value="1"/>
</dbReference>
<keyword evidence="4" id="KW-1185">Reference proteome</keyword>
<evidence type="ECO:0000259" key="1">
    <source>
        <dbReference type="Pfam" id="PF03435"/>
    </source>
</evidence>
<dbReference type="Gene3D" id="3.40.50.720">
    <property type="entry name" value="NAD(P)-binding Rossmann-like Domain"/>
    <property type="match status" value="1"/>
</dbReference>
<protein>
    <submittedName>
        <fullName evidence="3">Saccharopine dehydrogenase</fullName>
    </submittedName>
</protein>
<accession>A0ABM7VET5</accession>
<evidence type="ECO:0000313" key="4">
    <source>
        <dbReference type="Proteomes" id="UP001354989"/>
    </source>
</evidence>
<reference evidence="3 4" key="1">
    <citation type="submission" date="2021-12" db="EMBL/GenBank/DDBJ databases">
        <title>Genome sequencing of bacteria with rrn-lacking chromosome and rrn-plasmid.</title>
        <authorList>
            <person name="Anda M."/>
            <person name="Iwasaki W."/>
        </authorList>
    </citation>
    <scope>NUCLEOTIDE SEQUENCE [LARGE SCALE GENOMIC DNA]</scope>
    <source>
        <strain evidence="3 4">NBRC 101262</strain>
    </source>
</reference>
<name>A0ABM7VET5_9BACT</name>
<evidence type="ECO:0000313" key="3">
    <source>
        <dbReference type="EMBL" id="BDC99430.1"/>
    </source>
</evidence>
<organism evidence="3 4">
    <name type="scientific">Persicobacter psychrovividus</name>
    <dbReference type="NCBI Taxonomy" id="387638"/>
    <lineage>
        <taxon>Bacteria</taxon>
        <taxon>Pseudomonadati</taxon>
        <taxon>Bacteroidota</taxon>
        <taxon>Cytophagia</taxon>
        <taxon>Cytophagales</taxon>
        <taxon>Persicobacteraceae</taxon>
        <taxon>Persicobacter</taxon>
    </lineage>
</organism>
<dbReference type="InterPro" id="IPR005097">
    <property type="entry name" value="Sacchrp_dh_NADP-bd"/>
</dbReference>
<feature type="domain" description="Saccharopine dehydrogenase NADP binding" evidence="1">
    <location>
        <begin position="4"/>
        <end position="134"/>
    </location>
</feature>
<dbReference type="Pfam" id="PF03435">
    <property type="entry name" value="Sacchrp_dh_NADP"/>
    <property type="match status" value="1"/>
</dbReference>
<dbReference type="PANTHER" id="PTHR43796:SF2">
    <property type="entry name" value="CARBOXYNORSPERMIDINE SYNTHASE"/>
    <property type="match status" value="1"/>
</dbReference>
<dbReference type="Pfam" id="PF16653">
    <property type="entry name" value="Sacchrp_dh_C"/>
    <property type="match status" value="1"/>
</dbReference>
<dbReference type="InterPro" id="IPR032095">
    <property type="entry name" value="Sacchrp_dh-like_C"/>
</dbReference>
<sequence length="399" mass="45044">MSKVLIIGAGGVGNVVAKKCAMLPEVFSEIMLASRTKSKCDKIASEIKNQTVRTAQVDADNVPELVALINGFKPFMVINVALPYQDLTIMDACLETGVHYMDTANYEPKDVAKFEYSWQWAYQDRFKEKGLMALLGCGFDPGVTGVYTAYAAKHHIDEIEYLDIVDCNAGDHGKAFATNFNPEINIREITQKGRYYENGEWVETEPLEFHKPIDYPNIGDRESYLLYHEELESLVKNFPTIKRARFWMTFGQEYIKHLEVLQNVGMTSIEPIQFQGQEIIPLEFLKALLPEPSSLGENYEGETSIGCQIKGKKDGKDQTYYVWNNCSHQAAYDEVGGQGVAYTTGVPAMIGAMMMITGEWMKAGVYNVEEFNPDPFMEMLNKHGLPWNEKVGLTLPHEY</sequence>
<evidence type="ECO:0000259" key="2">
    <source>
        <dbReference type="Pfam" id="PF16653"/>
    </source>
</evidence>
<dbReference type="Proteomes" id="UP001354989">
    <property type="component" value="Chromosome"/>
</dbReference>
<proteinExistence type="predicted"/>
<dbReference type="RefSeq" id="WP_338396787.1">
    <property type="nucleotide sequence ID" value="NZ_AP025292.1"/>
</dbReference>
<dbReference type="InterPro" id="IPR036291">
    <property type="entry name" value="NAD(P)-bd_dom_sf"/>
</dbReference>
<dbReference type="PANTHER" id="PTHR43796">
    <property type="entry name" value="CARBOXYNORSPERMIDINE SYNTHASE"/>
    <property type="match status" value="1"/>
</dbReference>
<dbReference type="EMBL" id="AP025292">
    <property type="protein sequence ID" value="BDC99430.1"/>
    <property type="molecule type" value="Genomic_DNA"/>
</dbReference>